<dbReference type="PANTHER" id="PTHR42781">
    <property type="entry name" value="SPERMIDINE/PUTRESCINE IMPORT ATP-BINDING PROTEIN POTA"/>
    <property type="match status" value="1"/>
</dbReference>
<dbReference type="PANTHER" id="PTHR42781:SF4">
    <property type="entry name" value="SPERMIDINE_PUTRESCINE IMPORT ATP-BINDING PROTEIN POTA"/>
    <property type="match status" value="1"/>
</dbReference>
<evidence type="ECO:0000256" key="3">
    <source>
        <dbReference type="ARBA" id="ARBA00022840"/>
    </source>
</evidence>
<dbReference type="SMART" id="SM00382">
    <property type="entry name" value="AAA"/>
    <property type="match status" value="1"/>
</dbReference>
<dbReference type="PROSITE" id="PS00211">
    <property type="entry name" value="ABC_TRANSPORTER_1"/>
    <property type="match status" value="1"/>
</dbReference>
<dbReference type="GO" id="GO:0016887">
    <property type="term" value="F:ATP hydrolysis activity"/>
    <property type="evidence" value="ECO:0007669"/>
    <property type="project" value="InterPro"/>
</dbReference>
<keyword evidence="3 5" id="KW-0067">ATP-binding</keyword>
<keyword evidence="1" id="KW-0813">Transport</keyword>
<dbReference type="InterPro" id="IPR003593">
    <property type="entry name" value="AAA+_ATPase"/>
</dbReference>
<dbReference type="GO" id="GO:0005524">
    <property type="term" value="F:ATP binding"/>
    <property type="evidence" value="ECO:0007669"/>
    <property type="project" value="UniProtKB-KW"/>
</dbReference>
<dbReference type="RefSeq" id="WP_130110451.1">
    <property type="nucleotide sequence ID" value="NZ_CP035806.1"/>
</dbReference>
<dbReference type="OrthoDB" id="9802264at2"/>
<dbReference type="InterPro" id="IPR027417">
    <property type="entry name" value="P-loop_NTPase"/>
</dbReference>
<evidence type="ECO:0000313" key="5">
    <source>
        <dbReference type="EMBL" id="QBE49322.1"/>
    </source>
</evidence>
<evidence type="ECO:0000256" key="1">
    <source>
        <dbReference type="ARBA" id="ARBA00022448"/>
    </source>
</evidence>
<protein>
    <submittedName>
        <fullName evidence="5">ABC transporter ATP-binding protein</fullName>
    </submittedName>
</protein>
<accession>A0A4P6KG36</accession>
<dbReference type="Pfam" id="PF00005">
    <property type="entry name" value="ABC_tran"/>
    <property type="match status" value="1"/>
</dbReference>
<organism evidence="5 6">
    <name type="scientific">Leucobacter triazinivorans</name>
    <dbReference type="NCBI Taxonomy" id="1784719"/>
    <lineage>
        <taxon>Bacteria</taxon>
        <taxon>Bacillati</taxon>
        <taxon>Actinomycetota</taxon>
        <taxon>Actinomycetes</taxon>
        <taxon>Micrococcales</taxon>
        <taxon>Microbacteriaceae</taxon>
        <taxon>Leucobacter</taxon>
    </lineage>
</organism>
<evidence type="ECO:0000256" key="2">
    <source>
        <dbReference type="ARBA" id="ARBA00022741"/>
    </source>
</evidence>
<dbReference type="Gene3D" id="3.40.50.300">
    <property type="entry name" value="P-loop containing nucleotide triphosphate hydrolases"/>
    <property type="match status" value="1"/>
</dbReference>
<dbReference type="FunFam" id="3.40.50.300:FF:000133">
    <property type="entry name" value="Spermidine/putrescine import ATP-binding protein PotA"/>
    <property type="match status" value="1"/>
</dbReference>
<dbReference type="InterPro" id="IPR008995">
    <property type="entry name" value="Mo/tungstate-bd_C_term_dom"/>
</dbReference>
<dbReference type="InterPro" id="IPR003439">
    <property type="entry name" value="ABC_transporter-like_ATP-bd"/>
</dbReference>
<dbReference type="Proteomes" id="UP000289260">
    <property type="component" value="Chromosome"/>
</dbReference>
<reference evidence="5 6" key="1">
    <citation type="submission" date="2019-02" db="EMBL/GenBank/DDBJ databases">
        <authorList>
            <person name="Sun L."/>
            <person name="Pan D."/>
            <person name="Wu X."/>
        </authorList>
    </citation>
    <scope>NUCLEOTIDE SEQUENCE [LARGE SCALE GENOMIC DNA]</scope>
    <source>
        <strain evidence="5 6">JW-1</strain>
    </source>
</reference>
<dbReference type="Pfam" id="PF08402">
    <property type="entry name" value="TOBE_2"/>
    <property type="match status" value="1"/>
</dbReference>
<dbReference type="SUPFAM" id="SSF50331">
    <property type="entry name" value="MOP-like"/>
    <property type="match status" value="1"/>
</dbReference>
<dbReference type="InterPro" id="IPR013611">
    <property type="entry name" value="Transp-assoc_OB_typ2"/>
</dbReference>
<dbReference type="AlphaFoldDB" id="A0A4P6KG36"/>
<dbReference type="EMBL" id="CP035806">
    <property type="protein sequence ID" value="QBE49322.1"/>
    <property type="molecule type" value="Genomic_DNA"/>
</dbReference>
<dbReference type="KEGG" id="ltr:EVS81_11145"/>
<dbReference type="GO" id="GO:0043190">
    <property type="term" value="C:ATP-binding cassette (ABC) transporter complex"/>
    <property type="evidence" value="ECO:0007669"/>
    <property type="project" value="InterPro"/>
</dbReference>
<gene>
    <name evidence="5" type="ORF">EVS81_11145</name>
</gene>
<dbReference type="SUPFAM" id="SSF52540">
    <property type="entry name" value="P-loop containing nucleoside triphosphate hydrolases"/>
    <property type="match status" value="1"/>
</dbReference>
<keyword evidence="2" id="KW-0547">Nucleotide-binding</keyword>
<evidence type="ECO:0000313" key="6">
    <source>
        <dbReference type="Proteomes" id="UP000289260"/>
    </source>
</evidence>
<dbReference type="PROSITE" id="PS50893">
    <property type="entry name" value="ABC_TRANSPORTER_2"/>
    <property type="match status" value="1"/>
</dbReference>
<evidence type="ECO:0000259" key="4">
    <source>
        <dbReference type="PROSITE" id="PS50893"/>
    </source>
</evidence>
<feature type="domain" description="ABC transporter" evidence="4">
    <location>
        <begin position="23"/>
        <end position="253"/>
    </location>
</feature>
<name>A0A4P6KG36_9MICO</name>
<dbReference type="GO" id="GO:0022857">
    <property type="term" value="F:transmembrane transporter activity"/>
    <property type="evidence" value="ECO:0007669"/>
    <property type="project" value="InterPro"/>
</dbReference>
<sequence length="362" mass="39155">MPHTTSAAPAGERAAGTDGDIAVSVQGVHKQFGDLVAVKDLDIDIRAGEFFSMLGPSGSGKTTVLRMIAGFEEPTAGRILLHGEDVTRSAPFDRPVNTVFQDYALFPHLSIAENVAYGLKVRGVSKTERARLVSEALEQVRLGHVAERRPSQLSGGQRQRIALARALILRPQVLLLDEPLGALDKQLREQMQFELKQIQRDVGITFVFVTHDQEEALTLSDRVAVFNDGRIEQVGSPREVYEFPRTEFVARFLGITNLLSGETARALLGDAAPHSVRPERVQLAAPGAPSADGAVSLAGRVLETVYAGAHTRYLVETEIGVRFISEQQNAHTPHTAPSVQRGDAVSLRFARDHVVAVPAAAG</sequence>
<dbReference type="InterPro" id="IPR050093">
    <property type="entry name" value="ABC_SmlMolc_Importer"/>
</dbReference>
<proteinExistence type="predicted"/>
<dbReference type="InterPro" id="IPR017871">
    <property type="entry name" value="ABC_transporter-like_CS"/>
</dbReference>
<keyword evidence="6" id="KW-1185">Reference proteome</keyword>